<keyword evidence="2" id="KW-1185">Reference proteome</keyword>
<dbReference type="Proteomes" id="UP000017837">
    <property type="component" value="Unassembled WGS sequence"/>
</dbReference>
<evidence type="ECO:0000313" key="1">
    <source>
        <dbReference type="EMBL" id="ESQ94325.1"/>
    </source>
</evidence>
<dbReference type="PATRIC" id="fig|1121022.4.peg.419"/>
<reference evidence="1 2" key="1">
    <citation type="journal article" date="2014" name="Nature">
        <title>Sequential evolution of bacterial morphology by co-option of a developmental regulator.</title>
        <authorList>
            <person name="Jiang C."/>
            <person name="Brown P.J."/>
            <person name="Ducret A."/>
            <person name="Brun Y.V."/>
        </authorList>
    </citation>
    <scope>NUCLEOTIDE SEQUENCE [LARGE SCALE GENOMIC DNA]</scope>
    <source>
        <strain evidence="1 2">DSM 16100</strain>
    </source>
</reference>
<proteinExistence type="predicted"/>
<dbReference type="AlphaFoldDB" id="V4Q8Y1"/>
<accession>V4Q8Y1</accession>
<organism evidence="1 2">
    <name type="scientific">Asticcacaulis benevestitus DSM 16100 = ATCC BAA-896</name>
    <dbReference type="NCBI Taxonomy" id="1121022"/>
    <lineage>
        <taxon>Bacteria</taxon>
        <taxon>Pseudomonadati</taxon>
        <taxon>Pseudomonadota</taxon>
        <taxon>Alphaproteobacteria</taxon>
        <taxon>Caulobacterales</taxon>
        <taxon>Caulobacteraceae</taxon>
        <taxon>Asticcacaulis</taxon>
    </lineage>
</organism>
<sequence length="63" mass="7044">MWFPWFACSLKAEVVQKPAQRQIFVLRGAIAAFEGVSLNVIIPTNAVKYYGGSHDIFMILQGD</sequence>
<evidence type="ECO:0000313" key="2">
    <source>
        <dbReference type="Proteomes" id="UP000017837"/>
    </source>
</evidence>
<dbReference type="EMBL" id="AWGB01000004">
    <property type="protein sequence ID" value="ESQ94325.1"/>
    <property type="molecule type" value="Genomic_DNA"/>
</dbReference>
<comment type="caution">
    <text evidence="1">The sequence shown here is derived from an EMBL/GenBank/DDBJ whole genome shotgun (WGS) entry which is preliminary data.</text>
</comment>
<gene>
    <name evidence="1" type="ORF">ABENE_02130</name>
</gene>
<name>V4Q8Y1_9CAUL</name>
<protein>
    <submittedName>
        <fullName evidence="1">Uncharacterized protein</fullName>
    </submittedName>
</protein>